<dbReference type="Gene3D" id="1.20.58.390">
    <property type="entry name" value="Neurotransmitter-gated ion-channel transmembrane domain"/>
    <property type="match status" value="1"/>
</dbReference>
<comment type="subcellular location">
    <subcellularLocation>
        <location evidence="2">Cell membrane</location>
    </subcellularLocation>
    <subcellularLocation>
        <location evidence="1">Membrane</location>
        <topology evidence="1">Multi-pass membrane protein</topology>
    </subcellularLocation>
</comment>
<evidence type="ECO:0000259" key="14">
    <source>
        <dbReference type="Pfam" id="PF02932"/>
    </source>
</evidence>
<feature type="compositionally biased region" description="Basic residues" evidence="11">
    <location>
        <begin position="421"/>
        <end position="431"/>
    </location>
</feature>
<dbReference type="PRINTS" id="PR00253">
    <property type="entry name" value="GABAARECEPTR"/>
</dbReference>
<dbReference type="OrthoDB" id="8173437at2759"/>
<dbReference type="PANTHER" id="PTHR18945">
    <property type="entry name" value="NEUROTRANSMITTER GATED ION CHANNEL"/>
    <property type="match status" value="1"/>
</dbReference>
<evidence type="ECO:0000256" key="10">
    <source>
        <dbReference type="ARBA" id="ARBA00023303"/>
    </source>
</evidence>
<dbReference type="SUPFAM" id="SSF63712">
    <property type="entry name" value="Nicotinic receptor ligand binding domain-like"/>
    <property type="match status" value="1"/>
</dbReference>
<keyword evidence="7 12" id="KW-1133">Transmembrane helix</keyword>
<dbReference type="CDD" id="cd18987">
    <property type="entry name" value="LGIC_ECD_anion"/>
    <property type="match status" value="1"/>
</dbReference>
<dbReference type="InterPro" id="IPR036719">
    <property type="entry name" value="Neuro-gated_channel_TM_sf"/>
</dbReference>
<evidence type="ECO:0000256" key="11">
    <source>
        <dbReference type="SAM" id="MobiDB-lite"/>
    </source>
</evidence>
<dbReference type="Pfam" id="PF02932">
    <property type="entry name" value="Neur_chan_memb"/>
    <property type="match status" value="1"/>
</dbReference>
<evidence type="ECO:0000313" key="16">
    <source>
        <dbReference type="RefSeq" id="XP_027201514.1"/>
    </source>
</evidence>
<dbReference type="AlphaFoldDB" id="A0A6P6YAA6"/>
<evidence type="ECO:0000256" key="2">
    <source>
        <dbReference type="ARBA" id="ARBA00004236"/>
    </source>
</evidence>
<dbReference type="InterPro" id="IPR006202">
    <property type="entry name" value="Neur_chan_lig-bd"/>
</dbReference>
<keyword evidence="6" id="KW-0732">Signal</keyword>
<feature type="compositionally biased region" description="Low complexity" evidence="11">
    <location>
        <begin position="294"/>
        <end position="314"/>
    </location>
</feature>
<dbReference type="GO" id="GO:0005254">
    <property type="term" value="F:chloride channel activity"/>
    <property type="evidence" value="ECO:0007669"/>
    <property type="project" value="UniProtKB-ARBA"/>
</dbReference>
<evidence type="ECO:0000256" key="4">
    <source>
        <dbReference type="ARBA" id="ARBA00022475"/>
    </source>
</evidence>
<evidence type="ECO:0000256" key="5">
    <source>
        <dbReference type="ARBA" id="ARBA00022692"/>
    </source>
</evidence>
<protein>
    <submittedName>
        <fullName evidence="16">Glutamate-gated chloride channel-like</fullName>
    </submittedName>
</protein>
<feature type="domain" description="Neurotransmitter-gated ion-channel transmembrane" evidence="14">
    <location>
        <begin position="205"/>
        <end position="531"/>
    </location>
</feature>
<feature type="compositionally biased region" description="Low complexity" evidence="11">
    <location>
        <begin position="383"/>
        <end position="416"/>
    </location>
</feature>
<dbReference type="InParanoid" id="A0A6P6YAA6"/>
<dbReference type="KEGG" id="dpte:113795521"/>
<dbReference type="Proteomes" id="UP000515146">
    <property type="component" value="Unplaced"/>
</dbReference>
<evidence type="ECO:0000256" key="6">
    <source>
        <dbReference type="ARBA" id="ARBA00022729"/>
    </source>
</evidence>
<dbReference type="GO" id="GO:0004888">
    <property type="term" value="F:transmembrane signaling receptor activity"/>
    <property type="evidence" value="ECO:0007669"/>
    <property type="project" value="InterPro"/>
</dbReference>
<dbReference type="SUPFAM" id="SSF90112">
    <property type="entry name" value="Neurotransmitter-gated ion-channel transmembrane pore"/>
    <property type="match status" value="1"/>
</dbReference>
<evidence type="ECO:0000256" key="9">
    <source>
        <dbReference type="ARBA" id="ARBA00023136"/>
    </source>
</evidence>
<evidence type="ECO:0000256" key="1">
    <source>
        <dbReference type="ARBA" id="ARBA00004141"/>
    </source>
</evidence>
<dbReference type="GO" id="GO:0099095">
    <property type="term" value="F:ligand-gated monoatomic anion channel activity"/>
    <property type="evidence" value="ECO:0007669"/>
    <property type="project" value="UniProtKB-ARBA"/>
</dbReference>
<dbReference type="CDD" id="cd19049">
    <property type="entry name" value="LGIC_TM_anion"/>
    <property type="match status" value="1"/>
</dbReference>
<dbReference type="GO" id="GO:0005886">
    <property type="term" value="C:plasma membrane"/>
    <property type="evidence" value="ECO:0007669"/>
    <property type="project" value="UniProtKB-SubCell"/>
</dbReference>
<reference evidence="16" key="1">
    <citation type="submission" date="2025-08" db="UniProtKB">
        <authorList>
            <consortium name="RefSeq"/>
        </authorList>
    </citation>
    <scope>IDENTIFICATION</scope>
    <source>
        <strain evidence="16">Airmid</strain>
    </source>
</reference>
<dbReference type="InterPro" id="IPR006029">
    <property type="entry name" value="Neurotrans-gated_channel_TM"/>
</dbReference>
<keyword evidence="10" id="KW-0407">Ion channel</keyword>
<evidence type="ECO:0000259" key="13">
    <source>
        <dbReference type="Pfam" id="PF02931"/>
    </source>
</evidence>
<dbReference type="Gene3D" id="2.70.170.10">
    <property type="entry name" value="Neurotransmitter-gated ion-channel ligand-binding domain"/>
    <property type="match status" value="1"/>
</dbReference>
<evidence type="ECO:0000256" key="8">
    <source>
        <dbReference type="ARBA" id="ARBA00023065"/>
    </source>
</evidence>
<feature type="transmembrane region" description="Helical" evidence="12">
    <location>
        <begin position="198"/>
        <end position="220"/>
    </location>
</feature>
<keyword evidence="15" id="KW-1185">Reference proteome</keyword>
<keyword evidence="3" id="KW-0813">Transport</keyword>
<evidence type="ECO:0000256" key="7">
    <source>
        <dbReference type="ARBA" id="ARBA00022989"/>
    </source>
</evidence>
<feature type="domain" description="Neurotransmitter-gated ion-channel ligand-binding" evidence="13">
    <location>
        <begin position="4"/>
        <end position="174"/>
    </location>
</feature>
<gene>
    <name evidence="16" type="primary">LOC113795521</name>
</gene>
<dbReference type="GO" id="GO:0005230">
    <property type="term" value="F:extracellular ligand-gated monoatomic ion channel activity"/>
    <property type="evidence" value="ECO:0007669"/>
    <property type="project" value="InterPro"/>
</dbReference>
<evidence type="ECO:0000256" key="12">
    <source>
        <dbReference type="SAM" id="Phobius"/>
    </source>
</evidence>
<organism evidence="15 16">
    <name type="scientific">Dermatophagoides pteronyssinus</name>
    <name type="common">European house dust mite</name>
    <dbReference type="NCBI Taxonomy" id="6956"/>
    <lineage>
        <taxon>Eukaryota</taxon>
        <taxon>Metazoa</taxon>
        <taxon>Ecdysozoa</taxon>
        <taxon>Arthropoda</taxon>
        <taxon>Chelicerata</taxon>
        <taxon>Arachnida</taxon>
        <taxon>Acari</taxon>
        <taxon>Acariformes</taxon>
        <taxon>Sarcoptiformes</taxon>
        <taxon>Astigmata</taxon>
        <taxon>Psoroptidia</taxon>
        <taxon>Analgoidea</taxon>
        <taxon>Pyroglyphidae</taxon>
        <taxon>Dermatophagoidinae</taxon>
        <taxon>Dermatophagoides</taxon>
    </lineage>
</organism>
<dbReference type="InterPro" id="IPR006028">
    <property type="entry name" value="GABAA/Glycine_rcpt"/>
</dbReference>
<feature type="transmembrane region" description="Helical" evidence="12">
    <location>
        <begin position="518"/>
        <end position="537"/>
    </location>
</feature>
<keyword evidence="8" id="KW-0406">Ion transport</keyword>
<feature type="transmembrane region" description="Helical" evidence="12">
    <location>
        <begin position="261"/>
        <end position="284"/>
    </location>
</feature>
<dbReference type="InterPro" id="IPR038050">
    <property type="entry name" value="Neuro_actylchol_rec"/>
</dbReference>
<keyword evidence="5 12" id="KW-0812">Transmembrane</keyword>
<dbReference type="InterPro" id="IPR036734">
    <property type="entry name" value="Neur_chan_lig-bd_sf"/>
</dbReference>
<keyword evidence="4" id="KW-1003">Cell membrane</keyword>
<evidence type="ECO:0000313" key="15">
    <source>
        <dbReference type="Proteomes" id="UP000515146"/>
    </source>
</evidence>
<dbReference type="OMA" id="DPVRYDH"/>
<dbReference type="RefSeq" id="XP_027201514.1">
    <property type="nucleotide sequence ID" value="XM_027345713.1"/>
</dbReference>
<proteinExistence type="predicted"/>
<name>A0A6P6YAA6_DERPT</name>
<accession>A0A6P6YAA6</accession>
<feature type="region of interest" description="Disordered" evidence="11">
    <location>
        <begin position="383"/>
        <end position="441"/>
    </location>
</feature>
<keyword evidence="9 12" id="KW-0472">Membrane</keyword>
<dbReference type="InterPro" id="IPR006201">
    <property type="entry name" value="Neur_channel"/>
</dbReference>
<sequence length="555" mass="64626">MRPEEKTIVNLSILILTLSSPDESSVTYEIGFVLMQQWYDPRLRFELPKILQKSSESNSIYLNGLKHADRIWIPDTYFIKHGEFREQTDQFDPLHITLKIFPNGTVLYTTRRNMVLTCEGNLRIFPFDSPKCFFVSHEKDQIRLQWDDKVPIKTSDSLKTINAYMIRNETNRCNKRHSWRREFSCLSVLLVFSRDQSFYFSTVFVPGMVLVTSSFISFWLDVNAVPARVMIGVTTMLNFCTTTNSFRSKLPVVSNLNAMNLWDFVCMFFIYASMIEFIIVNYIYRKGNQQQQQQQKQQQQQSRTTMQQQQQQSRHNSFTKHDFNFRNKSIRSICSRAPAAPPPPPIPVESSSINIMDMPKRKFRRQQTTELDIRLAKSGNFATSQTKTTTTGSTEATSSGLVMTTTGTGTDTGSESESIDHHHHHHHHQQHQRSTAATTGIPNQSYRVRLTNTNLTNTNNIMQPTLSEEQELSEKLSVQQMKNIVMEWIRRPYLFTANEQYSSNEQLARSIDHISKTIFTLTFSLFSFFYFLTYAFIKPSQLDDWIEKEFESSDW</sequence>
<dbReference type="Pfam" id="PF02931">
    <property type="entry name" value="Neur_chan_LBD"/>
    <property type="match status" value="1"/>
</dbReference>
<feature type="region of interest" description="Disordered" evidence="11">
    <location>
        <begin position="294"/>
        <end position="322"/>
    </location>
</feature>
<evidence type="ECO:0000256" key="3">
    <source>
        <dbReference type="ARBA" id="ARBA00022448"/>
    </source>
</evidence>